<evidence type="ECO:0000259" key="1">
    <source>
        <dbReference type="SMART" id="SM00563"/>
    </source>
</evidence>
<sequence length="881" mass="97578">MADLIDALEQQGRKTAIHALRKQDARQISRAKLFEQIQSTAAALREAGVDKGDAVALWAENSPEWIIACLAVIRAGGRVVPLDVQLDRKAMERILENCEPRLMLTSQNLLERLKELSTEPPRTLLLDRNEENGESLWTLQGDADLPNLTEDDEATLFYTSGTTGPPKGVPLTHGNLIFQIKRILRTNLTREDDRVLLPLPLHHVYPFVIGMLLPLGAKIPIVLPLAMTGPQILRALKEAEVSVICGVPRLYRALHDAITQRISAKNELLGRTFTRLVHFNSATQLKTKWNPANVLFYPLHQQIGPQLRLLASGGSPLDPDLGRFLVGLGWQVAIGYGLTETSPLLTLNPPDSGRFDSVGKAIVGVELKLDLKQGEDENQGEVLAIGPNVFRGYYKMPEKNEKAFTEEGWFRTGDLGTIDEQGFLCLSGRASTLIVTESGKNINPEDVEEAYAKSSQIKEIGVLEEDGKLVALVVAEDTEQDAKEKIETALQQIADDLPSYWHLTDFALTSRSLPRTRLGKIRRHLLAEEYHAAQGGKTDEARKEPLPLEEMSGEDRALLANSAARSTWDWFSHRYADKGLTPDSRLQSDLGIDSLEWLTVTVEIGQRTGIELDEEVIAEVKSVRDLLQIIATEEQEGGASFSGEPLEKPEEVLSDQQRRWLRPAGPLLGHVQSMAFALNRLLTKAYFDVEISGLDNLPDGHCVLAPNHLSSLDPLVIAAALPQEVLKKTWWGGWTGIAFGNPLVRAISRLGNAVPIDPKRAVISSLAFGAAILNKERNLVWFPEGRRARDGKLQRFKPGIGLILTRYPAPVVPVLIDGTYELLPSGKLWPRRGRIRIVFGEPCDPQQWRDADKPPQDNAKGIANALQDEIAQMQQAHTDQN</sequence>
<feature type="domain" description="Phospholipid/glycerol acyltransferase" evidence="1">
    <location>
        <begin position="702"/>
        <end position="819"/>
    </location>
</feature>
<dbReference type="CDD" id="cd07989">
    <property type="entry name" value="LPLAT_AGPAT-like"/>
    <property type="match status" value="1"/>
</dbReference>
<dbReference type="InterPro" id="IPR050237">
    <property type="entry name" value="ATP-dep_AMP-bd_enzyme"/>
</dbReference>
<dbReference type="InterPro" id="IPR000873">
    <property type="entry name" value="AMP-dep_synth/lig_dom"/>
</dbReference>
<dbReference type="InterPro" id="IPR002123">
    <property type="entry name" value="Plipid/glycerol_acylTrfase"/>
</dbReference>
<dbReference type="GO" id="GO:0016878">
    <property type="term" value="F:acid-thiol ligase activity"/>
    <property type="evidence" value="ECO:0007669"/>
    <property type="project" value="UniProtKB-ARBA"/>
</dbReference>
<dbReference type="Pfam" id="PF00550">
    <property type="entry name" value="PP-binding"/>
    <property type="match status" value="1"/>
</dbReference>
<keyword evidence="3" id="KW-1185">Reference proteome</keyword>
<organism evidence="2 3">
    <name type="scientific">Geoalkalibacter ferrihydriticus DSM 17813</name>
    <dbReference type="NCBI Taxonomy" id="1121915"/>
    <lineage>
        <taxon>Bacteria</taxon>
        <taxon>Pseudomonadati</taxon>
        <taxon>Thermodesulfobacteriota</taxon>
        <taxon>Desulfuromonadia</taxon>
        <taxon>Desulfuromonadales</taxon>
        <taxon>Geoalkalibacteraceae</taxon>
        <taxon>Geoalkalibacter</taxon>
    </lineage>
</organism>
<dbReference type="InterPro" id="IPR045851">
    <property type="entry name" value="AMP-bd_C_sf"/>
</dbReference>
<dbReference type="PANTHER" id="PTHR43767">
    <property type="entry name" value="LONG-CHAIN-FATTY-ACID--COA LIGASE"/>
    <property type="match status" value="1"/>
</dbReference>
<dbReference type="Gene3D" id="3.40.50.12780">
    <property type="entry name" value="N-terminal domain of ligase-like"/>
    <property type="match status" value="1"/>
</dbReference>
<dbReference type="InterPro" id="IPR025110">
    <property type="entry name" value="AMP-bd_C"/>
</dbReference>
<dbReference type="SUPFAM" id="SSF56801">
    <property type="entry name" value="Acetyl-CoA synthetase-like"/>
    <property type="match status" value="1"/>
</dbReference>
<dbReference type="SMART" id="SM00563">
    <property type="entry name" value="PlsC"/>
    <property type="match status" value="1"/>
</dbReference>
<protein>
    <recommendedName>
        <fullName evidence="1">Phospholipid/glycerol acyltransferase domain-containing protein</fullName>
    </recommendedName>
</protein>
<gene>
    <name evidence="2" type="ORF">GFER_00380</name>
</gene>
<evidence type="ECO:0000313" key="2">
    <source>
        <dbReference type="EMBL" id="KIH78159.1"/>
    </source>
</evidence>
<dbReference type="InterPro" id="IPR009081">
    <property type="entry name" value="PP-bd_ACP"/>
</dbReference>
<comment type="caution">
    <text evidence="2">The sequence shown here is derived from an EMBL/GenBank/DDBJ whole genome shotgun (WGS) entry which is preliminary data.</text>
</comment>
<dbReference type="Pfam" id="PF13193">
    <property type="entry name" value="AMP-binding_C"/>
    <property type="match status" value="1"/>
</dbReference>
<dbReference type="Gene3D" id="3.30.300.30">
    <property type="match status" value="1"/>
</dbReference>
<reference evidence="2 3" key="1">
    <citation type="submission" date="2014-12" db="EMBL/GenBank/DDBJ databases">
        <title>Genomes of Geoalkalibacter ferrihydriticus and Geoalkalibacter subterraneus, two haloalkaliphilic metal-reducing members of the Geobacteraceae.</title>
        <authorList>
            <person name="Badalamenti J.P."/>
            <person name="Torres C.I."/>
            <person name="Krajmalnik-Brown R."/>
            <person name="Bond D.R."/>
        </authorList>
    </citation>
    <scope>NUCLEOTIDE SEQUENCE [LARGE SCALE GENOMIC DNA]</scope>
    <source>
        <strain evidence="2 3">DSM 17813</strain>
    </source>
</reference>
<dbReference type="AlphaFoldDB" id="A0A0C2DXJ5"/>
<dbReference type="GO" id="GO:0016746">
    <property type="term" value="F:acyltransferase activity"/>
    <property type="evidence" value="ECO:0007669"/>
    <property type="project" value="InterPro"/>
</dbReference>
<name>A0A0C2DXJ5_9BACT</name>
<dbReference type="Proteomes" id="UP000035068">
    <property type="component" value="Unassembled WGS sequence"/>
</dbReference>
<dbReference type="Gene3D" id="1.10.1200.10">
    <property type="entry name" value="ACP-like"/>
    <property type="match status" value="1"/>
</dbReference>
<dbReference type="InterPro" id="IPR042099">
    <property type="entry name" value="ANL_N_sf"/>
</dbReference>
<dbReference type="Pfam" id="PF00501">
    <property type="entry name" value="AMP-binding"/>
    <property type="match status" value="1"/>
</dbReference>
<accession>A0A0C2DXJ5</accession>
<dbReference type="InterPro" id="IPR020845">
    <property type="entry name" value="AMP-binding_CS"/>
</dbReference>
<dbReference type="PROSITE" id="PS00455">
    <property type="entry name" value="AMP_BINDING"/>
    <property type="match status" value="1"/>
</dbReference>
<dbReference type="InterPro" id="IPR036736">
    <property type="entry name" value="ACP-like_sf"/>
</dbReference>
<dbReference type="SUPFAM" id="SSF47336">
    <property type="entry name" value="ACP-like"/>
    <property type="match status" value="1"/>
</dbReference>
<dbReference type="SUPFAM" id="SSF69593">
    <property type="entry name" value="Glycerol-3-phosphate (1)-acyltransferase"/>
    <property type="match status" value="1"/>
</dbReference>
<dbReference type="PANTHER" id="PTHR43767:SF1">
    <property type="entry name" value="NONRIBOSOMAL PEPTIDE SYNTHASE PES1 (EUROFUNG)-RELATED"/>
    <property type="match status" value="1"/>
</dbReference>
<dbReference type="Pfam" id="PF01553">
    <property type="entry name" value="Acyltransferase"/>
    <property type="match status" value="1"/>
</dbReference>
<dbReference type="EMBL" id="JWJD01000001">
    <property type="protein sequence ID" value="KIH78159.1"/>
    <property type="molecule type" value="Genomic_DNA"/>
</dbReference>
<proteinExistence type="predicted"/>
<evidence type="ECO:0000313" key="3">
    <source>
        <dbReference type="Proteomes" id="UP000035068"/>
    </source>
</evidence>